<proteinExistence type="predicted"/>
<name>A0A6V8H0S1_TALPI</name>
<keyword evidence="8" id="KW-1185">Reference proteome</keyword>
<evidence type="ECO:0000256" key="6">
    <source>
        <dbReference type="ARBA" id="ARBA00023242"/>
    </source>
</evidence>
<keyword evidence="2" id="KW-0862">Zinc</keyword>
<sequence>MSIGIAMTANYICATPTGRAACEVRSRMSYHLFVELYTPLLSDYGTAGFWNEIVLQASAADESIKHLIIAASSLTASASPVSTSSSPSSTSSIAELSPGYSHEKKNVSFLLHHGRALQLLSRASQPSITIILIACVLLAICDELQHQSTQAQVHIQAGLKILAAHYPDLCLAGDILAEIASTFARLCNPKPVMPGFEELRQSLSCV</sequence>
<keyword evidence="1" id="KW-0479">Metal-binding</keyword>
<comment type="caution">
    <text evidence="7">The sequence shown here is derived from an EMBL/GenBank/DDBJ whole genome shotgun (WGS) entry which is preliminary data.</text>
</comment>
<dbReference type="PANTHER" id="PTHR36206">
    <property type="entry name" value="ASPERCRYPTIN BIOSYNTHESIS CLUSTER-SPECIFIC TRANSCRIPTION REGULATOR ATNN-RELATED"/>
    <property type="match status" value="1"/>
</dbReference>
<dbReference type="AlphaFoldDB" id="A0A6V8H0S1"/>
<dbReference type="EMBL" id="DF933811">
    <property type="protein sequence ID" value="GAM34563.1"/>
    <property type="molecule type" value="Genomic_DNA"/>
</dbReference>
<evidence type="ECO:0000256" key="5">
    <source>
        <dbReference type="ARBA" id="ARBA00023163"/>
    </source>
</evidence>
<evidence type="ECO:0000256" key="4">
    <source>
        <dbReference type="ARBA" id="ARBA00023125"/>
    </source>
</evidence>
<evidence type="ECO:0000256" key="1">
    <source>
        <dbReference type="ARBA" id="ARBA00022723"/>
    </source>
</evidence>
<protein>
    <recommendedName>
        <fullName evidence="9">C6 transcription factor</fullName>
    </recommendedName>
</protein>
<reference evidence="8" key="1">
    <citation type="journal article" date="2015" name="Genome Announc.">
        <title>Draft genome sequence of Talaromyces cellulolyticus strain Y-94, a source of lignocellulosic biomass-degrading enzymes.</title>
        <authorList>
            <person name="Fujii T."/>
            <person name="Koike H."/>
            <person name="Sawayama S."/>
            <person name="Yano S."/>
            <person name="Inoue H."/>
        </authorList>
    </citation>
    <scope>NUCLEOTIDE SEQUENCE [LARGE SCALE GENOMIC DNA]</scope>
    <source>
        <strain evidence="8">Y-94</strain>
    </source>
</reference>
<dbReference type="PANTHER" id="PTHR36206:SF4">
    <property type="entry name" value="HYPOTHETICAL CONSERVED PROTEIN (EUROFUNG)-RELATED"/>
    <property type="match status" value="1"/>
</dbReference>
<keyword evidence="5" id="KW-0804">Transcription</keyword>
<dbReference type="GO" id="GO:0003677">
    <property type="term" value="F:DNA binding"/>
    <property type="evidence" value="ECO:0007669"/>
    <property type="project" value="UniProtKB-KW"/>
</dbReference>
<evidence type="ECO:0000256" key="2">
    <source>
        <dbReference type="ARBA" id="ARBA00022833"/>
    </source>
</evidence>
<accession>A0A6V8H0S1</accession>
<gene>
    <name evidence="7" type="ORF">TCE0_015f02224</name>
</gene>
<keyword evidence="4" id="KW-0238">DNA-binding</keyword>
<keyword evidence="6" id="KW-0539">Nucleus</keyword>
<evidence type="ECO:0000313" key="7">
    <source>
        <dbReference type="EMBL" id="GAM34563.1"/>
    </source>
</evidence>
<evidence type="ECO:0008006" key="9">
    <source>
        <dbReference type="Google" id="ProtNLM"/>
    </source>
</evidence>
<keyword evidence="3" id="KW-0805">Transcription regulation</keyword>
<dbReference type="Proteomes" id="UP000053095">
    <property type="component" value="Unassembled WGS sequence"/>
</dbReference>
<dbReference type="GO" id="GO:0046872">
    <property type="term" value="F:metal ion binding"/>
    <property type="evidence" value="ECO:0007669"/>
    <property type="project" value="UniProtKB-KW"/>
</dbReference>
<evidence type="ECO:0000313" key="8">
    <source>
        <dbReference type="Proteomes" id="UP000053095"/>
    </source>
</evidence>
<organism evidence="7 8">
    <name type="scientific">Talaromyces pinophilus</name>
    <name type="common">Penicillium pinophilum</name>
    <dbReference type="NCBI Taxonomy" id="128442"/>
    <lineage>
        <taxon>Eukaryota</taxon>
        <taxon>Fungi</taxon>
        <taxon>Dikarya</taxon>
        <taxon>Ascomycota</taxon>
        <taxon>Pezizomycotina</taxon>
        <taxon>Eurotiomycetes</taxon>
        <taxon>Eurotiomycetidae</taxon>
        <taxon>Eurotiales</taxon>
        <taxon>Trichocomaceae</taxon>
        <taxon>Talaromyces</taxon>
        <taxon>Talaromyces sect. Talaromyces</taxon>
    </lineage>
</organism>
<dbReference type="InterPro" id="IPR052360">
    <property type="entry name" value="Transcr_Regulatory_Proteins"/>
</dbReference>
<evidence type="ECO:0000256" key="3">
    <source>
        <dbReference type="ARBA" id="ARBA00023015"/>
    </source>
</evidence>